<protein>
    <submittedName>
        <fullName evidence="4">Acc synthase</fullName>
    </submittedName>
</protein>
<dbReference type="EMBL" id="JAGMVJ010000010">
    <property type="protein sequence ID" value="KAH7087018.1"/>
    <property type="molecule type" value="Genomic_DNA"/>
</dbReference>
<dbReference type="CDD" id="cd00609">
    <property type="entry name" value="AAT_like"/>
    <property type="match status" value="1"/>
</dbReference>
<dbReference type="InterPro" id="IPR004838">
    <property type="entry name" value="NHTrfase_class1_PyrdxlP-BS"/>
</dbReference>
<gene>
    <name evidence="4" type="ORF">FB567DRAFT_526756</name>
</gene>
<comment type="similarity">
    <text evidence="1">Belongs to the class-I pyridoxal-phosphate-dependent aminotransferase family.</text>
</comment>
<dbReference type="InterPro" id="IPR050478">
    <property type="entry name" value="Ethylene_sulfur-biosynth"/>
</dbReference>
<dbReference type="GO" id="GO:0008483">
    <property type="term" value="F:transaminase activity"/>
    <property type="evidence" value="ECO:0007669"/>
    <property type="project" value="TreeGrafter"/>
</dbReference>
<dbReference type="GO" id="GO:0030170">
    <property type="term" value="F:pyridoxal phosphate binding"/>
    <property type="evidence" value="ECO:0007669"/>
    <property type="project" value="InterPro"/>
</dbReference>
<dbReference type="PRINTS" id="PR00753">
    <property type="entry name" value="ACCSYNTHASE"/>
</dbReference>
<name>A0A8K0R5K0_9PLEO</name>
<keyword evidence="5" id="KW-1185">Reference proteome</keyword>
<dbReference type="Proteomes" id="UP000813461">
    <property type="component" value="Unassembled WGS sequence"/>
</dbReference>
<evidence type="ECO:0000313" key="5">
    <source>
        <dbReference type="Proteomes" id="UP000813461"/>
    </source>
</evidence>
<dbReference type="Gene3D" id="3.90.1150.10">
    <property type="entry name" value="Aspartate Aminotransferase, domain 1"/>
    <property type="match status" value="1"/>
</dbReference>
<dbReference type="AlphaFoldDB" id="A0A8K0R5K0"/>
<dbReference type="SUPFAM" id="SSF53383">
    <property type="entry name" value="PLP-dependent transferases"/>
    <property type="match status" value="1"/>
</dbReference>
<evidence type="ECO:0000256" key="2">
    <source>
        <dbReference type="ARBA" id="ARBA00022898"/>
    </source>
</evidence>
<dbReference type="PANTHER" id="PTHR43795">
    <property type="entry name" value="BIFUNCTIONAL ASPARTATE AMINOTRANSFERASE AND GLUTAMATE/ASPARTATE-PREPHENATE AMINOTRANSFERASE-RELATED"/>
    <property type="match status" value="1"/>
</dbReference>
<dbReference type="PROSITE" id="PS00105">
    <property type="entry name" value="AA_TRANSFER_CLASS_1"/>
    <property type="match status" value="1"/>
</dbReference>
<dbReference type="GO" id="GO:0006520">
    <property type="term" value="P:amino acid metabolic process"/>
    <property type="evidence" value="ECO:0007669"/>
    <property type="project" value="TreeGrafter"/>
</dbReference>
<comment type="caution">
    <text evidence="4">The sequence shown here is derived from an EMBL/GenBank/DDBJ whole genome shotgun (WGS) entry which is preliminary data.</text>
</comment>
<reference evidence="4" key="1">
    <citation type="journal article" date="2021" name="Nat. Commun.">
        <title>Genetic determinants of endophytism in the Arabidopsis root mycobiome.</title>
        <authorList>
            <person name="Mesny F."/>
            <person name="Miyauchi S."/>
            <person name="Thiergart T."/>
            <person name="Pickel B."/>
            <person name="Atanasova L."/>
            <person name="Karlsson M."/>
            <person name="Huettel B."/>
            <person name="Barry K.W."/>
            <person name="Haridas S."/>
            <person name="Chen C."/>
            <person name="Bauer D."/>
            <person name="Andreopoulos W."/>
            <person name="Pangilinan J."/>
            <person name="LaButti K."/>
            <person name="Riley R."/>
            <person name="Lipzen A."/>
            <person name="Clum A."/>
            <person name="Drula E."/>
            <person name="Henrissat B."/>
            <person name="Kohler A."/>
            <person name="Grigoriev I.V."/>
            <person name="Martin F.M."/>
            <person name="Hacquard S."/>
        </authorList>
    </citation>
    <scope>NUCLEOTIDE SEQUENCE</scope>
    <source>
        <strain evidence="4">MPI-SDFR-AT-0120</strain>
    </source>
</reference>
<dbReference type="InterPro" id="IPR015424">
    <property type="entry name" value="PyrdxlP-dep_Trfase"/>
</dbReference>
<sequence length="459" mass="50646">MSSPVSHKRINFGLSQRAAQNSVQDSPWDALEKLNANLWAPDNPNGLVFLGVAENTLLHNRISARANKTPAINTTDHLTYGIGPRASPRLRKALIPFFTAEFDPDKPVSQKELLILPGGAAVTDVLTWAICNDGEGIITPAPYYTGFKHMSSLRAGGVLVPARFEGLEGYTGLDDVFDADMNRKALERSFLRATREGVTVRGVLISNPHNPLGRCYPAETIREIARFCARNNLHLISDEIFALSVYHNSRATNVTPFVSVLGAGLEDCIDSHLVHVMYGMSKDFGATGFRLGVLHSRHEGLIAAVSSISVFGWVPYAVQDLWADMLEDDQFLADFKLENRAVLAKHSTILRSFLDQHNVPYYSNVHAGVFIWVDLRRYLRGNSALDPASSPVDVNHDQEATLFQHFIRAGVVISQGSSFGTEELGWYRISFAVEEQALNVGLQRLGTCLESIENDGKEN</sequence>
<proteinExistence type="inferred from homology"/>
<keyword evidence="2" id="KW-0663">Pyridoxal phosphate</keyword>
<dbReference type="Pfam" id="PF00155">
    <property type="entry name" value="Aminotran_1_2"/>
    <property type="match status" value="1"/>
</dbReference>
<feature type="domain" description="Aminotransferase class I/classII large" evidence="3">
    <location>
        <begin position="64"/>
        <end position="445"/>
    </location>
</feature>
<organism evidence="4 5">
    <name type="scientific">Paraphoma chrysanthemicola</name>
    <dbReference type="NCBI Taxonomy" id="798071"/>
    <lineage>
        <taxon>Eukaryota</taxon>
        <taxon>Fungi</taxon>
        <taxon>Dikarya</taxon>
        <taxon>Ascomycota</taxon>
        <taxon>Pezizomycotina</taxon>
        <taxon>Dothideomycetes</taxon>
        <taxon>Pleosporomycetidae</taxon>
        <taxon>Pleosporales</taxon>
        <taxon>Pleosporineae</taxon>
        <taxon>Phaeosphaeriaceae</taxon>
        <taxon>Paraphoma</taxon>
    </lineage>
</organism>
<accession>A0A8K0R5K0</accession>
<dbReference type="InterPro" id="IPR004839">
    <property type="entry name" value="Aminotransferase_I/II_large"/>
</dbReference>
<dbReference type="InterPro" id="IPR015422">
    <property type="entry name" value="PyrdxlP-dep_Trfase_small"/>
</dbReference>
<evidence type="ECO:0000256" key="1">
    <source>
        <dbReference type="ARBA" id="ARBA00007441"/>
    </source>
</evidence>
<dbReference type="PANTHER" id="PTHR43795:SF39">
    <property type="entry name" value="AMINOTRANSFERASE CLASS I_CLASSII DOMAIN-CONTAINING PROTEIN"/>
    <property type="match status" value="1"/>
</dbReference>
<dbReference type="InterPro" id="IPR015421">
    <property type="entry name" value="PyrdxlP-dep_Trfase_major"/>
</dbReference>
<dbReference type="Gene3D" id="3.40.640.10">
    <property type="entry name" value="Type I PLP-dependent aspartate aminotransferase-like (Major domain)"/>
    <property type="match status" value="1"/>
</dbReference>
<evidence type="ECO:0000313" key="4">
    <source>
        <dbReference type="EMBL" id="KAH7087018.1"/>
    </source>
</evidence>
<dbReference type="OrthoDB" id="7042322at2759"/>
<evidence type="ECO:0000259" key="3">
    <source>
        <dbReference type="Pfam" id="PF00155"/>
    </source>
</evidence>